<reference evidence="2" key="1">
    <citation type="journal article" date="2021" name="Nat. Commun.">
        <title>Genetic determinants of endophytism in the Arabidopsis root mycobiome.</title>
        <authorList>
            <person name="Mesny F."/>
            <person name="Miyauchi S."/>
            <person name="Thiergart T."/>
            <person name="Pickel B."/>
            <person name="Atanasova L."/>
            <person name="Karlsson M."/>
            <person name="Huettel B."/>
            <person name="Barry K.W."/>
            <person name="Haridas S."/>
            <person name="Chen C."/>
            <person name="Bauer D."/>
            <person name="Andreopoulos W."/>
            <person name="Pangilinan J."/>
            <person name="LaButti K."/>
            <person name="Riley R."/>
            <person name="Lipzen A."/>
            <person name="Clum A."/>
            <person name="Drula E."/>
            <person name="Henrissat B."/>
            <person name="Kohler A."/>
            <person name="Grigoriev I.V."/>
            <person name="Martin F.M."/>
            <person name="Hacquard S."/>
        </authorList>
    </citation>
    <scope>NUCLEOTIDE SEQUENCE</scope>
    <source>
        <strain evidence="2">MPI-CAGE-AT-0147</strain>
    </source>
</reference>
<name>A0A9P9IF65_9HYPO</name>
<proteinExistence type="predicted"/>
<gene>
    <name evidence="2" type="ORF">EDB81DRAFT_767053</name>
</gene>
<feature type="region of interest" description="Disordered" evidence="1">
    <location>
        <begin position="123"/>
        <end position="152"/>
    </location>
</feature>
<dbReference type="EMBL" id="JAGMUV010000027">
    <property type="protein sequence ID" value="KAH7118441.1"/>
    <property type="molecule type" value="Genomic_DNA"/>
</dbReference>
<evidence type="ECO:0000256" key="1">
    <source>
        <dbReference type="SAM" id="MobiDB-lite"/>
    </source>
</evidence>
<dbReference type="OrthoDB" id="509124at2759"/>
<organism evidence="2 3">
    <name type="scientific">Dactylonectria macrodidyma</name>
    <dbReference type="NCBI Taxonomy" id="307937"/>
    <lineage>
        <taxon>Eukaryota</taxon>
        <taxon>Fungi</taxon>
        <taxon>Dikarya</taxon>
        <taxon>Ascomycota</taxon>
        <taxon>Pezizomycotina</taxon>
        <taxon>Sordariomycetes</taxon>
        <taxon>Hypocreomycetidae</taxon>
        <taxon>Hypocreales</taxon>
        <taxon>Nectriaceae</taxon>
        <taxon>Dactylonectria</taxon>
    </lineage>
</organism>
<evidence type="ECO:0000313" key="3">
    <source>
        <dbReference type="Proteomes" id="UP000738349"/>
    </source>
</evidence>
<keyword evidence="3" id="KW-1185">Reference proteome</keyword>
<sequence>MTVLESNKTPMELVPGDELECVLDGATLITTIAQNNASCFSWTGSLAGGLLHGEHRFRFESINVASIKKFQESEENEMAGAAKKLLRKQNYNIPLLGNDSIITVPIVKQLKDALHIEDLSTLPRADDSDDEDDNGPIQTPAPVSVTIKAAPE</sequence>
<evidence type="ECO:0000313" key="2">
    <source>
        <dbReference type="EMBL" id="KAH7118441.1"/>
    </source>
</evidence>
<protein>
    <submittedName>
        <fullName evidence="2">Uncharacterized protein</fullName>
    </submittedName>
</protein>
<accession>A0A9P9IF65</accession>
<dbReference type="Proteomes" id="UP000738349">
    <property type="component" value="Unassembled WGS sequence"/>
</dbReference>
<comment type="caution">
    <text evidence="2">The sequence shown here is derived from an EMBL/GenBank/DDBJ whole genome shotgun (WGS) entry which is preliminary data.</text>
</comment>
<dbReference type="AlphaFoldDB" id="A0A9P9IF65"/>